<evidence type="ECO:0000259" key="3">
    <source>
        <dbReference type="Pfam" id="PF21037"/>
    </source>
</evidence>
<accession>A0A6P5IQF8</accession>
<dbReference type="InterPro" id="IPR038798">
    <property type="entry name" value="CCDC138"/>
</dbReference>
<dbReference type="KEGG" id="pcw:110193419"/>
<evidence type="ECO:0000259" key="2">
    <source>
        <dbReference type="Pfam" id="PF21035"/>
    </source>
</evidence>
<dbReference type="Pfam" id="PF21035">
    <property type="entry name" value="CCDC138_C"/>
    <property type="match status" value="1"/>
</dbReference>
<name>A0A6P5IQF8_PHACI</name>
<reference evidence="5" key="1">
    <citation type="submission" date="2025-08" db="UniProtKB">
        <authorList>
            <consortium name="RefSeq"/>
        </authorList>
    </citation>
    <scope>IDENTIFICATION</scope>
    <source>
        <tissue evidence="5">Spleen</tissue>
    </source>
</reference>
<organism evidence="4 5">
    <name type="scientific">Phascolarctos cinereus</name>
    <name type="common">Koala</name>
    <dbReference type="NCBI Taxonomy" id="38626"/>
    <lineage>
        <taxon>Eukaryota</taxon>
        <taxon>Metazoa</taxon>
        <taxon>Chordata</taxon>
        <taxon>Craniata</taxon>
        <taxon>Vertebrata</taxon>
        <taxon>Euteleostomi</taxon>
        <taxon>Mammalia</taxon>
        <taxon>Metatheria</taxon>
        <taxon>Diprotodontia</taxon>
        <taxon>Phascolarctidae</taxon>
        <taxon>Phascolarctos</taxon>
    </lineage>
</organism>
<dbReference type="InParanoid" id="A0A6P5IQF8"/>
<keyword evidence="1" id="KW-0175">Coiled coil</keyword>
<evidence type="ECO:0000313" key="4">
    <source>
        <dbReference type="Proteomes" id="UP000515140"/>
    </source>
</evidence>
<dbReference type="RefSeq" id="XP_020820849.1">
    <property type="nucleotide sequence ID" value="XM_020965190.1"/>
</dbReference>
<sequence>MDPKIVKPPGQDEVLERLKNHYGICSNVQSEFVGLDNQVRCKSRRSLTYTDALDNLSSDPVMPLPTDSAATFSHNTGINFSKPLCDLFKKNVNCLDDDLDYFCDLSPLEVEEELVEGDQSVSIAQGIKPFTKDTPPDMTLLCNSLSSSEYFYDGYCSPLKHTDKSVSSSKMCNKLGQSLLPPHINQIYNELSLIHQKLQQETAGQQEFAAQLHKREYFLSQKEELLIQHEVALTKIKSVEEEIHTKFQIMKEKLFFSPKHHIEEIKHLTEALKERTKENKRLKSSFDTLKELNDNLKKQLYDVSEQNKKMEVQAKRVQGRLENLQRKCDFVAVQKCKAISPSLHEMKTTKQEKASASRINKVNGRVYEILIVLMEWISDYHLSKLKPEDGEGDDQKESCHFSTHKNYIQEKCVKLLPVIAEQLQWMPFVNLKLHLPVIKFIYWSIRQLDYGTQHSTMTATMRRLGEELFKGVTIRTHDSSPEHFVVTKPKTAVFFKSPNLSLRFLSTLIVLKTVTQVDYLAQTFDSLCLDLKIDEGKALFLEYQAVPVILSHLKITNKGLLSNVMDSLLQMTVESRFLQPFLEACSNVLFFRTCSVLLRHPKLDLQILEKLSIILQKLSKIKSNKKLFELFTLHLMLQEIQRTANPEHVFLCINLNSTLFNLGLTKCNSLVTTASS</sequence>
<dbReference type="CTD" id="165055"/>
<dbReference type="AlphaFoldDB" id="A0A6P5IQF8"/>
<dbReference type="Proteomes" id="UP000515140">
    <property type="component" value="Unplaced"/>
</dbReference>
<dbReference type="GeneID" id="110193419"/>
<feature type="coiled-coil region" evidence="1">
    <location>
        <begin position="222"/>
        <end position="327"/>
    </location>
</feature>
<feature type="domain" description="Coiled-coil-domain-containing protein 138 coiled-coil" evidence="3">
    <location>
        <begin position="277"/>
        <end position="335"/>
    </location>
</feature>
<dbReference type="InterPro" id="IPR048751">
    <property type="entry name" value="CCDC138_CC"/>
</dbReference>
<dbReference type="Pfam" id="PF21037">
    <property type="entry name" value="CCDC138_cc"/>
    <property type="match status" value="1"/>
</dbReference>
<dbReference type="Gene3D" id="1.20.5.340">
    <property type="match status" value="1"/>
</dbReference>
<protein>
    <submittedName>
        <fullName evidence="5">Coiled-coil domain-containing protein 138 isoform X1</fullName>
    </submittedName>
</protein>
<dbReference type="InterPro" id="IPR048750">
    <property type="entry name" value="CCDC138_C"/>
</dbReference>
<feature type="domain" description="Coiled-coil" evidence="2">
    <location>
        <begin position="373"/>
        <end position="662"/>
    </location>
</feature>
<dbReference type="PANTHER" id="PTHR34523">
    <property type="entry name" value="COILED-COIL DOMAIN-CONTAINING PROTEIN 138"/>
    <property type="match status" value="1"/>
</dbReference>
<dbReference type="FunCoup" id="A0A6P5IQF8">
    <property type="interactions" value="1297"/>
</dbReference>
<dbReference type="PANTHER" id="PTHR34523:SF1">
    <property type="entry name" value="COILED-COIL DOMAIN-CONTAINING PROTEIN 138"/>
    <property type="match status" value="1"/>
</dbReference>
<gene>
    <name evidence="5" type="primary">CCDC138</name>
</gene>
<proteinExistence type="predicted"/>
<evidence type="ECO:0000256" key="1">
    <source>
        <dbReference type="SAM" id="Coils"/>
    </source>
</evidence>
<keyword evidence="4" id="KW-1185">Reference proteome</keyword>
<evidence type="ECO:0000313" key="5">
    <source>
        <dbReference type="RefSeq" id="XP_020820849.1"/>
    </source>
</evidence>